<dbReference type="Proteomes" id="UP000306584">
    <property type="component" value="Unassembled WGS sequence"/>
</dbReference>
<gene>
    <name evidence="1" type="ORF">D6D01_05264</name>
</gene>
<evidence type="ECO:0000313" key="2">
    <source>
        <dbReference type="Proteomes" id="UP000306584"/>
    </source>
</evidence>
<proteinExistence type="predicted"/>
<comment type="caution">
    <text evidence="1">The sequence shown here is derived from an EMBL/GenBank/DDBJ whole genome shotgun (WGS) entry which is preliminary data.</text>
</comment>
<accession>A0A4S9L6Y2</accession>
<sequence length="264" mass="29217">MPPLPAEVITNESAWTTQTSLNDSTYTENSVHLNSCESQAMHARLSTPSGEPHVDVSNKDMMFQMEKDIMISPGIALGVTMSGNKIAGPRANINSLLLANRQINREFLEMGFSQNIFLIPVNGTIELSSPGNIFRRQFNPALVFEVERLIINIYTGVYPFDYAYQSGVAKVKNSMVHIVKTLNEAGTRLKSLDVRYISCYSGEVDEIRHDADALMNDPIARYLMPVSVVLLLSTPLVDLKKALPSVAIWDSNSDGLVSQVMLFC</sequence>
<name>A0A4S9L6Y2_AURPU</name>
<protein>
    <submittedName>
        <fullName evidence="1">Uncharacterized protein</fullName>
    </submittedName>
</protein>
<organism evidence="1 2">
    <name type="scientific">Aureobasidium pullulans</name>
    <name type="common">Black yeast</name>
    <name type="synonym">Pullularia pullulans</name>
    <dbReference type="NCBI Taxonomy" id="5580"/>
    <lineage>
        <taxon>Eukaryota</taxon>
        <taxon>Fungi</taxon>
        <taxon>Dikarya</taxon>
        <taxon>Ascomycota</taxon>
        <taxon>Pezizomycotina</taxon>
        <taxon>Dothideomycetes</taxon>
        <taxon>Dothideomycetidae</taxon>
        <taxon>Dothideales</taxon>
        <taxon>Saccotheciaceae</taxon>
        <taxon>Aureobasidium</taxon>
    </lineage>
</organism>
<evidence type="ECO:0000313" key="1">
    <source>
        <dbReference type="EMBL" id="THY24927.1"/>
    </source>
</evidence>
<dbReference type="EMBL" id="QZBD01000194">
    <property type="protein sequence ID" value="THY24927.1"/>
    <property type="molecule type" value="Genomic_DNA"/>
</dbReference>
<reference evidence="1 2" key="1">
    <citation type="submission" date="2018-10" db="EMBL/GenBank/DDBJ databases">
        <title>Fifty Aureobasidium pullulans genomes reveal a recombining polyextremotolerant generalist.</title>
        <authorList>
            <person name="Gostincar C."/>
            <person name="Turk M."/>
            <person name="Zajc J."/>
            <person name="Gunde-Cimerman N."/>
        </authorList>
    </citation>
    <scope>NUCLEOTIDE SEQUENCE [LARGE SCALE GENOMIC DNA]</scope>
    <source>
        <strain evidence="1 2">EXF-6604</strain>
    </source>
</reference>
<dbReference type="AlphaFoldDB" id="A0A4S9L6Y2"/>